<keyword evidence="5 12" id="KW-0812">Transmembrane</keyword>
<feature type="domain" description="Peptidase M50" evidence="13">
    <location>
        <begin position="114"/>
        <end position="162"/>
    </location>
</feature>
<keyword evidence="11 12" id="KW-0472">Membrane</keyword>
<keyword evidence="8" id="KW-0862">Zinc</keyword>
<dbReference type="Pfam" id="PF02163">
    <property type="entry name" value="Peptidase_M50"/>
    <property type="match status" value="2"/>
</dbReference>
<feature type="transmembrane region" description="Helical" evidence="12">
    <location>
        <begin position="181"/>
        <end position="197"/>
    </location>
</feature>
<evidence type="ECO:0000313" key="15">
    <source>
        <dbReference type="Proteomes" id="UP000029622"/>
    </source>
</evidence>
<evidence type="ECO:0000256" key="10">
    <source>
        <dbReference type="ARBA" id="ARBA00023049"/>
    </source>
</evidence>
<dbReference type="GO" id="GO:0006508">
    <property type="term" value="P:proteolysis"/>
    <property type="evidence" value="ECO:0007669"/>
    <property type="project" value="UniProtKB-KW"/>
</dbReference>
<proteinExistence type="inferred from homology"/>
<keyword evidence="4" id="KW-0645">Protease</keyword>
<comment type="similarity">
    <text evidence="3">Belongs to the peptidase M50B family.</text>
</comment>
<comment type="cofactor">
    <cofactor evidence="1">
        <name>Zn(2+)</name>
        <dbReference type="ChEBI" id="CHEBI:29105"/>
    </cofactor>
</comment>
<feature type="transmembrane region" description="Helical" evidence="12">
    <location>
        <begin position="154"/>
        <end position="175"/>
    </location>
</feature>
<sequence>MTIFRIGQFKIKINYLLFVLFVLYFIIGYFIEVIVIFFSVLIHELAHVYLASKLDFKVDYIELFPFGGVAKLDGLIGTEPFNEIKIAVIGPIINFLLAFVLIFIKEYLFENQIIVLFIKTNMILAFINLLPLLPLDGGRIFRSILSLKLGTKRATLFVSKITCILSEIMIFIGILLFIRNAYGIYLILFFIFIIIAAKREKDMAVFIFLKQIICKRQKMAETGIYRVQHIVCLNDMKVKSVIENFIPNKYHIITVIDREGNVIDTLYEKRILEGVIKYGYDITIEKLLNKSEK</sequence>
<keyword evidence="9 12" id="KW-1133">Transmembrane helix</keyword>
<evidence type="ECO:0000256" key="1">
    <source>
        <dbReference type="ARBA" id="ARBA00001947"/>
    </source>
</evidence>
<evidence type="ECO:0000259" key="13">
    <source>
        <dbReference type="Pfam" id="PF02163"/>
    </source>
</evidence>
<reference evidence="14 15" key="1">
    <citation type="submission" date="2013-12" db="EMBL/GenBank/DDBJ databases">
        <title>Draft genome sequence of Caloranaerobacter sp. H53214.</title>
        <authorList>
            <person name="Jiang L.J."/>
            <person name="Shao Z.Z."/>
            <person name="Long M.N."/>
        </authorList>
    </citation>
    <scope>NUCLEOTIDE SEQUENCE [LARGE SCALE GENOMIC DNA]</scope>
    <source>
        <strain evidence="14 15">H53214</strain>
    </source>
</reference>
<evidence type="ECO:0000256" key="5">
    <source>
        <dbReference type="ARBA" id="ARBA00022692"/>
    </source>
</evidence>
<dbReference type="PANTHER" id="PTHR39188:SF3">
    <property type="entry name" value="STAGE IV SPORULATION PROTEIN FB"/>
    <property type="match status" value="1"/>
</dbReference>
<evidence type="ECO:0000256" key="6">
    <source>
        <dbReference type="ARBA" id="ARBA00022723"/>
    </source>
</evidence>
<dbReference type="GO" id="GO:0016020">
    <property type="term" value="C:membrane"/>
    <property type="evidence" value="ECO:0007669"/>
    <property type="project" value="UniProtKB-SubCell"/>
</dbReference>
<name>A0A096BEX5_9FIRM</name>
<gene>
    <name evidence="14" type="ORF">Y919_12195</name>
</gene>
<dbReference type="GO" id="GO:0008237">
    <property type="term" value="F:metallopeptidase activity"/>
    <property type="evidence" value="ECO:0007669"/>
    <property type="project" value="UniProtKB-KW"/>
</dbReference>
<keyword evidence="10" id="KW-0482">Metalloprotease</keyword>
<dbReference type="PANTHER" id="PTHR39188">
    <property type="entry name" value="MEMBRANE-ASSOCIATED ZINC METALLOPROTEASE M50B"/>
    <property type="match status" value="1"/>
</dbReference>
<keyword evidence="7" id="KW-0378">Hydrolase</keyword>
<dbReference type="InterPro" id="IPR008915">
    <property type="entry name" value="Peptidase_M50"/>
</dbReference>
<dbReference type="Proteomes" id="UP000029622">
    <property type="component" value="Unassembled WGS sequence"/>
</dbReference>
<feature type="transmembrane region" description="Helical" evidence="12">
    <location>
        <begin position="113"/>
        <end position="133"/>
    </location>
</feature>
<dbReference type="STRING" id="1156417.Y919_12195"/>
<evidence type="ECO:0000256" key="11">
    <source>
        <dbReference type="ARBA" id="ARBA00023136"/>
    </source>
</evidence>
<evidence type="ECO:0000256" key="7">
    <source>
        <dbReference type="ARBA" id="ARBA00022801"/>
    </source>
</evidence>
<evidence type="ECO:0000256" key="8">
    <source>
        <dbReference type="ARBA" id="ARBA00022833"/>
    </source>
</evidence>
<evidence type="ECO:0000256" key="12">
    <source>
        <dbReference type="SAM" id="Phobius"/>
    </source>
</evidence>
<accession>A0A096BEX5</accession>
<dbReference type="RefSeq" id="WP_035165244.1">
    <property type="nucleotide sequence ID" value="NZ_AZTB01000127.1"/>
</dbReference>
<evidence type="ECO:0000256" key="4">
    <source>
        <dbReference type="ARBA" id="ARBA00022670"/>
    </source>
</evidence>
<protein>
    <recommendedName>
        <fullName evidence="13">Peptidase M50 domain-containing protein</fullName>
    </recommendedName>
</protein>
<evidence type="ECO:0000256" key="2">
    <source>
        <dbReference type="ARBA" id="ARBA00004141"/>
    </source>
</evidence>
<keyword evidence="6" id="KW-0479">Metal-binding</keyword>
<comment type="caution">
    <text evidence="14">The sequence shown here is derived from an EMBL/GenBank/DDBJ whole genome shotgun (WGS) entry which is preliminary data.</text>
</comment>
<dbReference type="EMBL" id="AZTB01000127">
    <property type="protein sequence ID" value="KGG79417.1"/>
    <property type="molecule type" value="Genomic_DNA"/>
</dbReference>
<comment type="subcellular location">
    <subcellularLocation>
        <location evidence="2">Membrane</location>
        <topology evidence="2">Multi-pass membrane protein</topology>
    </subcellularLocation>
</comment>
<feature type="transmembrane region" description="Helical" evidence="12">
    <location>
        <begin position="86"/>
        <end position="107"/>
    </location>
</feature>
<feature type="transmembrane region" description="Helical" evidence="12">
    <location>
        <begin position="15"/>
        <end position="42"/>
    </location>
</feature>
<evidence type="ECO:0000313" key="14">
    <source>
        <dbReference type="EMBL" id="KGG79417.1"/>
    </source>
</evidence>
<evidence type="ECO:0000256" key="3">
    <source>
        <dbReference type="ARBA" id="ARBA00007931"/>
    </source>
</evidence>
<evidence type="ECO:0000256" key="9">
    <source>
        <dbReference type="ARBA" id="ARBA00022989"/>
    </source>
</evidence>
<dbReference type="GO" id="GO:0046872">
    <property type="term" value="F:metal ion binding"/>
    <property type="evidence" value="ECO:0007669"/>
    <property type="project" value="UniProtKB-KW"/>
</dbReference>
<feature type="domain" description="Peptidase M50" evidence="13">
    <location>
        <begin position="33"/>
        <end position="105"/>
    </location>
</feature>
<dbReference type="AlphaFoldDB" id="A0A096BEX5"/>
<organism evidence="14 15">
    <name type="scientific">Caloranaerobacter azorensis H53214</name>
    <dbReference type="NCBI Taxonomy" id="1156417"/>
    <lineage>
        <taxon>Bacteria</taxon>
        <taxon>Bacillati</taxon>
        <taxon>Bacillota</taxon>
        <taxon>Tissierellia</taxon>
        <taxon>Tissierellales</taxon>
        <taxon>Thermohalobacteraceae</taxon>
        <taxon>Caloranaerobacter</taxon>
    </lineage>
</organism>